<protein>
    <submittedName>
        <fullName evidence="2">Uncharacterized protein LOC107271347</fullName>
    </submittedName>
</protein>
<dbReference type="GeneID" id="107271347"/>
<dbReference type="RefSeq" id="XP_024944392.1">
    <property type="nucleotide sequence ID" value="XM_025088624.1"/>
</dbReference>
<dbReference type="Proteomes" id="UP000694920">
    <property type="component" value="Unplaced"/>
</dbReference>
<gene>
    <name evidence="2" type="primary">LOC107271347</name>
</gene>
<accession>A0AAJ7W590</accession>
<evidence type="ECO:0000313" key="1">
    <source>
        <dbReference type="Proteomes" id="UP000694920"/>
    </source>
</evidence>
<dbReference type="KEGG" id="ccin:107271347"/>
<sequence>MPAGSVKPGNVFIHESHVIACTLARCVIESENNSTDKRLTAKLQDVTDKVRLVDVKWTLGHESYREENLMETGKMESSCLFGVEEIIVRRLSRPTDLSSGQCIFCEFLFTYNYL</sequence>
<name>A0AAJ7W590_CEPCN</name>
<reference evidence="2" key="1">
    <citation type="submission" date="2025-08" db="UniProtKB">
        <authorList>
            <consortium name="RefSeq"/>
        </authorList>
    </citation>
    <scope>IDENTIFICATION</scope>
</reference>
<keyword evidence="1" id="KW-1185">Reference proteome</keyword>
<evidence type="ECO:0000313" key="2">
    <source>
        <dbReference type="RefSeq" id="XP_024944392.1"/>
    </source>
</evidence>
<organism evidence="1 2">
    <name type="scientific">Cephus cinctus</name>
    <name type="common">Wheat stem sawfly</name>
    <dbReference type="NCBI Taxonomy" id="211228"/>
    <lineage>
        <taxon>Eukaryota</taxon>
        <taxon>Metazoa</taxon>
        <taxon>Ecdysozoa</taxon>
        <taxon>Arthropoda</taxon>
        <taxon>Hexapoda</taxon>
        <taxon>Insecta</taxon>
        <taxon>Pterygota</taxon>
        <taxon>Neoptera</taxon>
        <taxon>Endopterygota</taxon>
        <taxon>Hymenoptera</taxon>
        <taxon>Cephoidea</taxon>
        <taxon>Cephidae</taxon>
        <taxon>Cephus</taxon>
    </lineage>
</organism>
<dbReference type="AlphaFoldDB" id="A0AAJ7W590"/>
<proteinExistence type="predicted"/>